<dbReference type="Proteomes" id="UP000256572">
    <property type="component" value="Chromosome"/>
</dbReference>
<evidence type="ECO:0000256" key="1">
    <source>
        <dbReference type="ARBA" id="ARBA00004141"/>
    </source>
</evidence>
<evidence type="ECO:0000256" key="2">
    <source>
        <dbReference type="ARBA" id="ARBA00022448"/>
    </source>
</evidence>
<evidence type="ECO:0000256" key="4">
    <source>
        <dbReference type="ARBA" id="ARBA00022989"/>
    </source>
</evidence>
<dbReference type="GO" id="GO:0035348">
    <property type="term" value="P:acetyl-CoA transmembrane transport"/>
    <property type="evidence" value="ECO:0007669"/>
    <property type="project" value="InterPro"/>
</dbReference>
<comment type="subcellular location">
    <subcellularLocation>
        <location evidence="1">Membrane</location>
        <topology evidence="1">Multi-pass membrane protein</topology>
    </subcellularLocation>
</comment>
<evidence type="ECO:0000256" key="3">
    <source>
        <dbReference type="ARBA" id="ARBA00022692"/>
    </source>
</evidence>
<evidence type="ECO:0000313" key="8">
    <source>
        <dbReference type="Proteomes" id="UP000256572"/>
    </source>
</evidence>
<keyword evidence="2" id="KW-0813">Transport</keyword>
<protein>
    <submittedName>
        <fullName evidence="7">Uncharacterized protein</fullName>
    </submittedName>
</protein>
<feature type="transmembrane region" description="Helical" evidence="6">
    <location>
        <begin position="23"/>
        <end position="44"/>
    </location>
</feature>
<keyword evidence="4 6" id="KW-1133">Transmembrane helix</keyword>
<sequence length="107" mass="11593">MSGIGRKSDSVPLFNIGVLPPIWGIYIAQGVLGGLTFAGLPTILRSQHVSLGKIGLLSLVMLIWAIKFLWAQPVERLRISTTGRRHSRKIILVGECVTAGLLCIIAF</sequence>
<accession>A0AAN1PFX9</accession>
<dbReference type="GO" id="GO:0008521">
    <property type="term" value="F:acetyl-CoA transmembrane transporter activity"/>
    <property type="evidence" value="ECO:0007669"/>
    <property type="project" value="InterPro"/>
</dbReference>
<keyword evidence="5 6" id="KW-0472">Membrane</keyword>
<dbReference type="InterPro" id="IPR004752">
    <property type="entry name" value="AmpG_permease/AT-1"/>
</dbReference>
<proteinExistence type="predicted"/>
<organism evidence="7 8">
    <name type="scientific">Acetobacter pomorum</name>
    <dbReference type="NCBI Taxonomy" id="65959"/>
    <lineage>
        <taxon>Bacteria</taxon>
        <taxon>Pseudomonadati</taxon>
        <taxon>Pseudomonadota</taxon>
        <taxon>Alphaproteobacteria</taxon>
        <taxon>Acetobacterales</taxon>
        <taxon>Acetobacteraceae</taxon>
        <taxon>Acetobacter</taxon>
    </lineage>
</organism>
<reference evidence="7 8" key="1">
    <citation type="submission" date="2017-09" db="EMBL/GenBank/DDBJ databases">
        <authorList>
            <person name="Kim K.H."/>
            <person name="Chun B.H."/>
            <person name="Han G.S."/>
            <person name="Hyun S.G."/>
            <person name="Jeon C.O."/>
        </authorList>
    </citation>
    <scope>NUCLEOTIDE SEQUENCE [LARGE SCALE GENOMIC DNA]</scope>
    <source>
        <strain evidence="7 8">SH</strain>
    </source>
</reference>
<name>A0AAN1PFX9_9PROT</name>
<dbReference type="EMBL" id="CP023189">
    <property type="protein sequence ID" value="AXM99518.1"/>
    <property type="molecule type" value="Genomic_DNA"/>
</dbReference>
<feature type="transmembrane region" description="Helical" evidence="6">
    <location>
        <begin position="51"/>
        <end position="70"/>
    </location>
</feature>
<dbReference type="InterPro" id="IPR024371">
    <property type="entry name" value="AcetylCoA_trans_1-like"/>
</dbReference>
<dbReference type="RefSeq" id="WP_089179610.1">
    <property type="nucleotide sequence ID" value="NZ_CP023189.1"/>
</dbReference>
<dbReference type="PANTHER" id="PTHR12778:SF10">
    <property type="entry name" value="MAJOR FACILITATOR SUPERFAMILY DOMAIN-CONTAINING PROTEIN 3"/>
    <property type="match status" value="1"/>
</dbReference>
<reference evidence="7 8" key="2">
    <citation type="submission" date="2018-08" db="EMBL/GenBank/DDBJ databases">
        <title>Acetobacter oryzifermentans sp. nov., isolated from Korea traditional vinegar and reclassification of Acetobacter pasteurianus subsp. ascendens (Henneberg 1898) as Acetobacter ascendens comb. nov.</title>
        <authorList>
            <person name="Cho G.Y."/>
            <person name="Lee S.H."/>
        </authorList>
    </citation>
    <scope>NUCLEOTIDE SEQUENCE [LARGE SCALE GENOMIC DNA]</scope>
    <source>
        <strain evidence="7 8">SH</strain>
    </source>
</reference>
<dbReference type="GO" id="GO:0016020">
    <property type="term" value="C:membrane"/>
    <property type="evidence" value="ECO:0007669"/>
    <property type="project" value="UniProtKB-SubCell"/>
</dbReference>
<evidence type="ECO:0000256" key="5">
    <source>
        <dbReference type="ARBA" id="ARBA00023136"/>
    </source>
</evidence>
<evidence type="ECO:0000256" key="6">
    <source>
        <dbReference type="SAM" id="Phobius"/>
    </source>
</evidence>
<keyword evidence="3 6" id="KW-0812">Transmembrane</keyword>
<dbReference type="AlphaFoldDB" id="A0AAN1PFX9"/>
<evidence type="ECO:0000313" key="7">
    <source>
        <dbReference type="EMBL" id="AXM99518.1"/>
    </source>
</evidence>
<dbReference type="Pfam" id="PF13000">
    <property type="entry name" value="Acatn"/>
    <property type="match status" value="1"/>
</dbReference>
<gene>
    <name evidence="7" type="ORF">CJF59_02220</name>
</gene>
<dbReference type="PANTHER" id="PTHR12778">
    <property type="entry name" value="SOLUTE CARRIER FAMILY 33 ACETYL-COA TRANSPORTER -RELATED"/>
    <property type="match status" value="1"/>
</dbReference>